<dbReference type="Gene3D" id="3.30.70.270">
    <property type="match status" value="1"/>
</dbReference>
<evidence type="ECO:0000259" key="4">
    <source>
        <dbReference type="PROSITE" id="PS50110"/>
    </source>
</evidence>
<organism evidence="6 7">
    <name type="scientific">Roseivivax jejudonensis</name>
    <dbReference type="NCBI Taxonomy" id="1529041"/>
    <lineage>
        <taxon>Bacteria</taxon>
        <taxon>Pseudomonadati</taxon>
        <taxon>Pseudomonadota</taxon>
        <taxon>Alphaproteobacteria</taxon>
        <taxon>Rhodobacterales</taxon>
        <taxon>Roseobacteraceae</taxon>
        <taxon>Roseivivax</taxon>
    </lineage>
</organism>
<dbReference type="InterPro" id="IPR043128">
    <property type="entry name" value="Rev_trsase/Diguanyl_cyclase"/>
</dbReference>
<dbReference type="SUPFAM" id="SSF55073">
    <property type="entry name" value="Nucleotide cyclase"/>
    <property type="match status" value="1"/>
</dbReference>
<evidence type="ECO:0000256" key="2">
    <source>
        <dbReference type="ARBA" id="ARBA00034247"/>
    </source>
</evidence>
<dbReference type="GO" id="GO:1902201">
    <property type="term" value="P:negative regulation of bacterial-type flagellum-dependent cell motility"/>
    <property type="evidence" value="ECO:0007669"/>
    <property type="project" value="TreeGrafter"/>
</dbReference>
<dbReference type="Proteomes" id="UP000193570">
    <property type="component" value="Unassembled WGS sequence"/>
</dbReference>
<dbReference type="SMART" id="SM00448">
    <property type="entry name" value="REC"/>
    <property type="match status" value="1"/>
</dbReference>
<dbReference type="FunFam" id="3.30.70.270:FF:000001">
    <property type="entry name" value="Diguanylate cyclase domain protein"/>
    <property type="match status" value="1"/>
</dbReference>
<dbReference type="Pfam" id="PF00072">
    <property type="entry name" value="Response_reg"/>
    <property type="match status" value="1"/>
</dbReference>
<name>A0A1X6YAC5_9RHOB</name>
<evidence type="ECO:0000313" key="6">
    <source>
        <dbReference type="EMBL" id="SLN13586.1"/>
    </source>
</evidence>
<evidence type="ECO:0000256" key="3">
    <source>
        <dbReference type="PROSITE-ProRule" id="PRU00169"/>
    </source>
</evidence>
<dbReference type="InterPro" id="IPR050469">
    <property type="entry name" value="Diguanylate_Cyclase"/>
</dbReference>
<dbReference type="InterPro" id="IPR029787">
    <property type="entry name" value="Nucleotide_cyclase"/>
</dbReference>
<dbReference type="Pfam" id="PF00990">
    <property type="entry name" value="GGDEF"/>
    <property type="match status" value="1"/>
</dbReference>
<comment type="catalytic activity">
    <reaction evidence="2">
        <text>2 GTP = 3',3'-c-di-GMP + 2 diphosphate</text>
        <dbReference type="Rhea" id="RHEA:24898"/>
        <dbReference type="ChEBI" id="CHEBI:33019"/>
        <dbReference type="ChEBI" id="CHEBI:37565"/>
        <dbReference type="ChEBI" id="CHEBI:58805"/>
        <dbReference type="EC" id="2.7.7.65"/>
    </reaction>
</comment>
<dbReference type="GO" id="GO:0043709">
    <property type="term" value="P:cell adhesion involved in single-species biofilm formation"/>
    <property type="evidence" value="ECO:0007669"/>
    <property type="project" value="TreeGrafter"/>
</dbReference>
<feature type="domain" description="GGDEF" evidence="5">
    <location>
        <begin position="317"/>
        <end position="453"/>
    </location>
</feature>
<dbReference type="Gene3D" id="3.40.50.2300">
    <property type="match status" value="1"/>
</dbReference>
<protein>
    <recommendedName>
        <fullName evidence="1">diguanylate cyclase</fullName>
        <ecNumber evidence="1">2.7.7.65</ecNumber>
    </recommendedName>
</protein>
<dbReference type="NCBIfam" id="TIGR00254">
    <property type="entry name" value="GGDEF"/>
    <property type="match status" value="1"/>
</dbReference>
<gene>
    <name evidence="6" type="primary">pleD</name>
    <name evidence="6" type="ORF">ROJ8625_00412</name>
</gene>
<dbReference type="SMART" id="SM00267">
    <property type="entry name" value="GGDEF"/>
    <property type="match status" value="1"/>
</dbReference>
<dbReference type="EC" id="2.7.7.65" evidence="1"/>
<dbReference type="PROSITE" id="PS50887">
    <property type="entry name" value="GGDEF"/>
    <property type="match status" value="1"/>
</dbReference>
<dbReference type="GO" id="GO:0005886">
    <property type="term" value="C:plasma membrane"/>
    <property type="evidence" value="ECO:0007669"/>
    <property type="project" value="TreeGrafter"/>
</dbReference>
<dbReference type="InterPro" id="IPR000160">
    <property type="entry name" value="GGDEF_dom"/>
</dbReference>
<keyword evidence="7" id="KW-1185">Reference proteome</keyword>
<reference evidence="6 7" key="1">
    <citation type="submission" date="2017-03" db="EMBL/GenBank/DDBJ databases">
        <authorList>
            <person name="Afonso C.L."/>
            <person name="Miller P.J."/>
            <person name="Scott M.A."/>
            <person name="Spackman E."/>
            <person name="Goraichik I."/>
            <person name="Dimitrov K.M."/>
            <person name="Suarez D.L."/>
            <person name="Swayne D.E."/>
        </authorList>
    </citation>
    <scope>NUCLEOTIDE SEQUENCE [LARGE SCALE GENOMIC DNA]</scope>
    <source>
        <strain evidence="6 7">CECT 8625</strain>
    </source>
</reference>
<accession>A0A1X6YAC5</accession>
<dbReference type="GO" id="GO:0000160">
    <property type="term" value="P:phosphorelay signal transduction system"/>
    <property type="evidence" value="ECO:0007669"/>
    <property type="project" value="InterPro"/>
</dbReference>
<dbReference type="SUPFAM" id="SSF52172">
    <property type="entry name" value="CheY-like"/>
    <property type="match status" value="2"/>
</dbReference>
<dbReference type="InterPro" id="IPR001789">
    <property type="entry name" value="Sig_transdc_resp-reg_receiver"/>
</dbReference>
<evidence type="ECO:0000259" key="5">
    <source>
        <dbReference type="PROSITE" id="PS50887"/>
    </source>
</evidence>
<dbReference type="GO" id="GO:0052621">
    <property type="term" value="F:diguanylate cyclase activity"/>
    <property type="evidence" value="ECO:0007669"/>
    <property type="project" value="UniProtKB-EC"/>
</dbReference>
<dbReference type="PANTHER" id="PTHR45138">
    <property type="entry name" value="REGULATORY COMPONENTS OF SENSORY TRANSDUCTION SYSTEM"/>
    <property type="match status" value="1"/>
</dbReference>
<dbReference type="PROSITE" id="PS50110">
    <property type="entry name" value="RESPONSE_REGULATORY"/>
    <property type="match status" value="1"/>
</dbReference>
<sequence>MSGRILVVDGTATQRIILQVKLASAFYDVVQAETGKQALKEALRTRPDLVIAAQDLPDMTGAELCRRIRPVAPSGDLPVILMQSRDDPAGRLAALEAGAQDTLPQPIDEVLLFARLRGLIRAREAERELRLRDDTGRALGLAEDASGFATPARVAVVEAPGAATRSVAAALAGASSADIVRTAREDVLRGRAARVDVFVLVEGESGSALDLLSDLRARPETRRAAILYIAEGTQRQLAATALDLGADDIVIGNALPAELTLRLAKLLQRKRISDRLRANVEEGLRAALTDPLTGLYNRRYAGPHLDRIDSAARQSGRPYGVLMLDIDHFKSINDRYGHAVGDLVLAGVAKCLAGNLRAADLVARYGGEEFLVILPETDLREALGIARRLCARVRDLAIPRGSDRPALKVTVSAGATSGPVKTSGDTGDVVAAADRALYSAKERGRNRALATPAEGYLSSKRRISVTRRSA</sequence>
<feature type="domain" description="Response regulatory" evidence="4">
    <location>
        <begin position="4"/>
        <end position="120"/>
    </location>
</feature>
<proteinExistence type="predicted"/>
<dbReference type="InterPro" id="IPR011006">
    <property type="entry name" value="CheY-like_superfamily"/>
</dbReference>
<dbReference type="PANTHER" id="PTHR45138:SF9">
    <property type="entry name" value="DIGUANYLATE CYCLASE DGCM-RELATED"/>
    <property type="match status" value="1"/>
</dbReference>
<evidence type="ECO:0000313" key="7">
    <source>
        <dbReference type="Proteomes" id="UP000193570"/>
    </source>
</evidence>
<dbReference type="CDD" id="cd01949">
    <property type="entry name" value="GGDEF"/>
    <property type="match status" value="1"/>
</dbReference>
<comment type="caution">
    <text evidence="3">Lacks conserved residue(s) required for the propagation of feature annotation.</text>
</comment>
<dbReference type="EMBL" id="FWFK01000001">
    <property type="protein sequence ID" value="SLN13586.1"/>
    <property type="molecule type" value="Genomic_DNA"/>
</dbReference>
<dbReference type="RefSeq" id="WP_085790174.1">
    <property type="nucleotide sequence ID" value="NZ_FWFK01000001.1"/>
</dbReference>
<dbReference type="OrthoDB" id="9812260at2"/>
<evidence type="ECO:0000256" key="1">
    <source>
        <dbReference type="ARBA" id="ARBA00012528"/>
    </source>
</evidence>
<dbReference type="AlphaFoldDB" id="A0A1X6YAC5"/>